<dbReference type="EC" id="2.7.1.172" evidence="1"/>
<sequence>MDNSDFDEHTYHILSPSFFQRWSQCNNEKSPDILDEIRQAHIIQLLYVEMVNALQTILDALKAKGLCNEILGKSGLSGGCINDSLKISTDAGPLFVKTNASSNATTMFEGEAVALNTINEAVPDFSPKALCSGSLPTGGGFLVLSFIQFTGSNSKHQIAFAKKLAQLHSTTSPNGKFGFPVTTMCGSTEQENTWEDEWVTFYKERRLRPMLKKCQRNNPSDSELVRLGNIVVDRVVPMLMKDIIIKPVLIHGDLWSGNWSVNADTGEPVIYDPASCYGHSEFELSIMTMFGSPSKDFFKEYHNHHPPQEPYFKERQELYKLYHYLNHYFIFGSGYRGSCVSIMRRLCALAENEGN</sequence>
<dbReference type="Pfam" id="PF03881">
    <property type="entry name" value="Fructosamin_kin"/>
    <property type="match status" value="1"/>
</dbReference>
<evidence type="ECO:0000313" key="3">
    <source>
        <dbReference type="EMBL" id="CAG8466697.1"/>
    </source>
</evidence>
<dbReference type="Gene3D" id="3.30.200.20">
    <property type="entry name" value="Phosphorylase Kinase, domain 1"/>
    <property type="match status" value="1"/>
</dbReference>
<dbReference type="Proteomes" id="UP000789572">
    <property type="component" value="Unassembled WGS sequence"/>
</dbReference>
<evidence type="ECO:0000256" key="1">
    <source>
        <dbReference type="ARBA" id="ARBA00011961"/>
    </source>
</evidence>
<organism evidence="3 4">
    <name type="scientific">Paraglomus occultum</name>
    <dbReference type="NCBI Taxonomy" id="144539"/>
    <lineage>
        <taxon>Eukaryota</taxon>
        <taxon>Fungi</taxon>
        <taxon>Fungi incertae sedis</taxon>
        <taxon>Mucoromycota</taxon>
        <taxon>Glomeromycotina</taxon>
        <taxon>Glomeromycetes</taxon>
        <taxon>Paraglomerales</taxon>
        <taxon>Paraglomeraceae</taxon>
        <taxon>Paraglomus</taxon>
    </lineage>
</organism>
<dbReference type="PANTHER" id="PTHR12149">
    <property type="entry name" value="FRUCTOSAMINE 3 KINASE-RELATED PROTEIN"/>
    <property type="match status" value="1"/>
</dbReference>
<keyword evidence="4" id="KW-1185">Reference proteome</keyword>
<dbReference type="SUPFAM" id="SSF56112">
    <property type="entry name" value="Protein kinase-like (PK-like)"/>
    <property type="match status" value="1"/>
</dbReference>
<evidence type="ECO:0000313" key="4">
    <source>
        <dbReference type="Proteomes" id="UP000789572"/>
    </source>
</evidence>
<dbReference type="FunFam" id="3.90.1200.10:FF:000018">
    <property type="entry name" value="Fructosamine-3-kinase, putative"/>
    <property type="match status" value="1"/>
</dbReference>
<dbReference type="AlphaFoldDB" id="A0A9N8VUD6"/>
<comment type="catalytic activity">
    <reaction evidence="2">
        <text>N(6)-D-ribulosyl-L-lysyl-[protein] + ATP = N(6)-(3-O-phospho-D-ribulosyl)-L-lysyl-[protein] + ADP + H(+)</text>
        <dbReference type="Rhea" id="RHEA:48432"/>
        <dbReference type="Rhea" id="RHEA-COMP:12103"/>
        <dbReference type="Rhea" id="RHEA-COMP:12104"/>
        <dbReference type="ChEBI" id="CHEBI:15378"/>
        <dbReference type="ChEBI" id="CHEBI:30616"/>
        <dbReference type="ChEBI" id="CHEBI:90418"/>
        <dbReference type="ChEBI" id="CHEBI:90420"/>
        <dbReference type="ChEBI" id="CHEBI:456216"/>
        <dbReference type="EC" id="2.7.1.172"/>
    </reaction>
    <physiologicalReaction direction="left-to-right" evidence="2">
        <dbReference type="Rhea" id="RHEA:48433"/>
    </physiologicalReaction>
</comment>
<dbReference type="PANTHER" id="PTHR12149:SF8">
    <property type="entry name" value="PROTEIN-RIBULOSAMINE 3-KINASE"/>
    <property type="match status" value="1"/>
</dbReference>
<dbReference type="GO" id="GO:0102193">
    <property type="term" value="F:protein-ribulosamine 3-kinase activity"/>
    <property type="evidence" value="ECO:0007669"/>
    <property type="project" value="UniProtKB-EC"/>
</dbReference>
<reference evidence="3" key="1">
    <citation type="submission" date="2021-06" db="EMBL/GenBank/DDBJ databases">
        <authorList>
            <person name="Kallberg Y."/>
            <person name="Tangrot J."/>
            <person name="Rosling A."/>
        </authorList>
    </citation>
    <scope>NUCLEOTIDE SEQUENCE</scope>
    <source>
        <strain evidence="3">IA702</strain>
    </source>
</reference>
<accession>A0A9N8VUD6</accession>
<dbReference type="OrthoDB" id="5772781at2759"/>
<dbReference type="EMBL" id="CAJVPJ010000050">
    <property type="protein sequence ID" value="CAG8466697.1"/>
    <property type="molecule type" value="Genomic_DNA"/>
</dbReference>
<proteinExistence type="predicted"/>
<gene>
    <name evidence="3" type="ORF">POCULU_LOCUS832</name>
</gene>
<dbReference type="Gene3D" id="3.90.1200.10">
    <property type="match status" value="1"/>
</dbReference>
<protein>
    <recommendedName>
        <fullName evidence="1">protein-ribulosamine 3-kinase</fullName>
        <ecNumber evidence="1">2.7.1.172</ecNumber>
    </recommendedName>
</protein>
<dbReference type="InterPro" id="IPR011009">
    <property type="entry name" value="Kinase-like_dom_sf"/>
</dbReference>
<name>A0A9N8VUD6_9GLOM</name>
<evidence type="ECO:0000256" key="2">
    <source>
        <dbReference type="ARBA" id="ARBA00048655"/>
    </source>
</evidence>
<dbReference type="InterPro" id="IPR016477">
    <property type="entry name" value="Fructo-/Ketosamine-3-kinase"/>
</dbReference>
<comment type="caution">
    <text evidence="3">The sequence shown here is derived from an EMBL/GenBank/DDBJ whole genome shotgun (WGS) entry which is preliminary data.</text>
</comment>